<evidence type="ECO:0000313" key="7">
    <source>
        <dbReference type="EMBL" id="KAK4269617.1"/>
    </source>
</evidence>
<keyword evidence="4 5" id="KW-0408">Iron</keyword>
<dbReference type="CDD" id="cd11073">
    <property type="entry name" value="CYP76-like"/>
    <property type="match status" value="1"/>
</dbReference>
<dbReference type="InterPro" id="IPR036396">
    <property type="entry name" value="Cyt_P450_sf"/>
</dbReference>
<dbReference type="PANTHER" id="PTHR47950">
    <property type="entry name" value="CYTOCHROME P450, FAMILY 76, SUBFAMILY C, POLYPEPTIDE 5-RELATED"/>
    <property type="match status" value="1"/>
</dbReference>
<sequence length="503" mass="57387">MDQLILLLLISFIFLIFCFIFNTRSSKSAKNPPGPRPLPIIGNILELGTLPHQSLANLSRTYGPVMAVKLGRANTIVISSPQVAKEVLQKKDHAFSFRTIPDTLRALDHDQISVVWMPPLSQWRVLKRICATEVFSSQRLDSTQGIRQRKLRELENHVSEFCKKGEALDIGDAVFTTVLNSISNTFFTMDLAHYTSDKSQELKDIIWGIMEEAGKPNVVDFFPVLRVLDPQRARARMICYFEKLFAFFDGLIDERLQFRGSEMESRRFNDVLDSLLQLMMKENPQVSRSQLLHLFLDLFVAGIDTTSSTIEWAMAELIRNPEKLKIVKEELKQVIISEGDEQFEESHISKLPYLRAVVKETMRLHPSLPLLVPHKSEAEEQLCDGCFVVPKNAQVLINAWAIGRDPSVWDDPKQFKPERFLEKNDEIDFKGHDFELIPFGAGRRICPGLPLADRTVHIVLASLLYHFDWKLADGLKVEDMDMSEMYGISLHKAMPLKAIPIQG</sequence>
<dbReference type="GO" id="GO:0020037">
    <property type="term" value="F:heme binding"/>
    <property type="evidence" value="ECO:0007669"/>
    <property type="project" value="InterPro"/>
</dbReference>
<dbReference type="PANTHER" id="PTHR47950:SF30">
    <property type="entry name" value="CYTOCHROME P450 FAMILY PROTEIN"/>
    <property type="match status" value="1"/>
</dbReference>
<dbReference type="InterPro" id="IPR002401">
    <property type="entry name" value="Cyt_P450_E_grp-I"/>
</dbReference>
<protein>
    <recommendedName>
        <fullName evidence="9">Cytochrome P450</fullName>
    </recommendedName>
</protein>
<evidence type="ECO:0000256" key="1">
    <source>
        <dbReference type="ARBA" id="ARBA00010617"/>
    </source>
</evidence>
<dbReference type="GO" id="GO:0016705">
    <property type="term" value="F:oxidoreductase activity, acting on paired donors, with incorporation or reduction of molecular oxygen"/>
    <property type="evidence" value="ECO:0007669"/>
    <property type="project" value="InterPro"/>
</dbReference>
<comment type="caution">
    <text evidence="7">The sequence shown here is derived from an EMBL/GenBank/DDBJ whole genome shotgun (WGS) entry which is preliminary data.</text>
</comment>
<dbReference type="GO" id="GO:0004497">
    <property type="term" value="F:monooxygenase activity"/>
    <property type="evidence" value="ECO:0007669"/>
    <property type="project" value="UniProtKB-KW"/>
</dbReference>
<keyword evidence="5 6" id="KW-0349">Heme</keyword>
<dbReference type="FunFam" id="1.10.630.10:FF:000007">
    <property type="entry name" value="Cytochrome P450 76C4"/>
    <property type="match status" value="1"/>
</dbReference>
<evidence type="ECO:0000313" key="8">
    <source>
        <dbReference type="Proteomes" id="UP001293593"/>
    </source>
</evidence>
<dbReference type="InterPro" id="IPR001128">
    <property type="entry name" value="Cyt_P450"/>
</dbReference>
<dbReference type="Gene3D" id="1.10.630.10">
    <property type="entry name" value="Cytochrome P450"/>
    <property type="match status" value="1"/>
</dbReference>
<dbReference type="PROSITE" id="PS00086">
    <property type="entry name" value="CYTOCHROME_P450"/>
    <property type="match status" value="1"/>
</dbReference>
<reference evidence="7" key="1">
    <citation type="submission" date="2023-10" db="EMBL/GenBank/DDBJ databases">
        <title>Chromosome-level genome of the transformable northern wattle, Acacia crassicarpa.</title>
        <authorList>
            <person name="Massaro I."/>
            <person name="Sinha N.R."/>
            <person name="Poethig S."/>
            <person name="Leichty A.R."/>
        </authorList>
    </citation>
    <scope>NUCLEOTIDE SEQUENCE</scope>
    <source>
        <strain evidence="7">Acra3RX</strain>
        <tissue evidence="7">Leaf</tissue>
    </source>
</reference>
<comment type="cofactor">
    <cofactor evidence="5">
        <name>heme</name>
        <dbReference type="ChEBI" id="CHEBI:30413"/>
    </cofactor>
</comment>
<evidence type="ECO:0000256" key="3">
    <source>
        <dbReference type="ARBA" id="ARBA00023002"/>
    </source>
</evidence>
<dbReference type="PRINTS" id="PR00385">
    <property type="entry name" value="P450"/>
</dbReference>
<evidence type="ECO:0000256" key="2">
    <source>
        <dbReference type="ARBA" id="ARBA00022723"/>
    </source>
</evidence>
<evidence type="ECO:0000256" key="6">
    <source>
        <dbReference type="RuleBase" id="RU000461"/>
    </source>
</evidence>
<name>A0AAE1MJ14_9FABA</name>
<accession>A0AAE1MJ14</accession>
<dbReference type="Pfam" id="PF00067">
    <property type="entry name" value="p450"/>
    <property type="match status" value="1"/>
</dbReference>
<keyword evidence="3 6" id="KW-0560">Oxidoreductase</keyword>
<organism evidence="7 8">
    <name type="scientific">Acacia crassicarpa</name>
    <name type="common">northern wattle</name>
    <dbReference type="NCBI Taxonomy" id="499986"/>
    <lineage>
        <taxon>Eukaryota</taxon>
        <taxon>Viridiplantae</taxon>
        <taxon>Streptophyta</taxon>
        <taxon>Embryophyta</taxon>
        <taxon>Tracheophyta</taxon>
        <taxon>Spermatophyta</taxon>
        <taxon>Magnoliopsida</taxon>
        <taxon>eudicotyledons</taxon>
        <taxon>Gunneridae</taxon>
        <taxon>Pentapetalae</taxon>
        <taxon>rosids</taxon>
        <taxon>fabids</taxon>
        <taxon>Fabales</taxon>
        <taxon>Fabaceae</taxon>
        <taxon>Caesalpinioideae</taxon>
        <taxon>mimosoid clade</taxon>
        <taxon>Acacieae</taxon>
        <taxon>Acacia</taxon>
    </lineage>
</organism>
<keyword evidence="2 5" id="KW-0479">Metal-binding</keyword>
<proteinExistence type="inferred from homology"/>
<evidence type="ECO:0000256" key="5">
    <source>
        <dbReference type="PIRSR" id="PIRSR602401-1"/>
    </source>
</evidence>
<comment type="similarity">
    <text evidence="1 6">Belongs to the cytochrome P450 family.</text>
</comment>
<gene>
    <name evidence="7" type="ORF">QN277_022749</name>
</gene>
<dbReference type="AlphaFoldDB" id="A0AAE1MJ14"/>
<dbReference type="PRINTS" id="PR00463">
    <property type="entry name" value="EP450I"/>
</dbReference>
<feature type="binding site" description="axial binding residue" evidence="5">
    <location>
        <position position="446"/>
    </location>
    <ligand>
        <name>heme</name>
        <dbReference type="ChEBI" id="CHEBI:30413"/>
    </ligand>
    <ligandPart>
        <name>Fe</name>
        <dbReference type="ChEBI" id="CHEBI:18248"/>
    </ligandPart>
</feature>
<dbReference type="SUPFAM" id="SSF48264">
    <property type="entry name" value="Cytochrome P450"/>
    <property type="match status" value="1"/>
</dbReference>
<keyword evidence="6" id="KW-0503">Monooxygenase</keyword>
<keyword evidence="8" id="KW-1185">Reference proteome</keyword>
<dbReference type="EMBL" id="JAWXYG010000006">
    <property type="protein sequence ID" value="KAK4269617.1"/>
    <property type="molecule type" value="Genomic_DNA"/>
</dbReference>
<dbReference type="InterPro" id="IPR017972">
    <property type="entry name" value="Cyt_P450_CS"/>
</dbReference>
<dbReference type="GO" id="GO:0005506">
    <property type="term" value="F:iron ion binding"/>
    <property type="evidence" value="ECO:0007669"/>
    <property type="project" value="InterPro"/>
</dbReference>
<evidence type="ECO:0008006" key="9">
    <source>
        <dbReference type="Google" id="ProtNLM"/>
    </source>
</evidence>
<dbReference type="Proteomes" id="UP001293593">
    <property type="component" value="Unassembled WGS sequence"/>
</dbReference>
<evidence type="ECO:0000256" key="4">
    <source>
        <dbReference type="ARBA" id="ARBA00023004"/>
    </source>
</evidence>